<keyword evidence="12" id="KW-1185">Reference proteome</keyword>
<keyword evidence="7" id="KW-0949">S-adenosyl-L-methionine</keyword>
<protein>
    <recommendedName>
        <fullName evidence="3">protein-histidine N-methyltransferase</fullName>
        <ecNumber evidence="3">2.1.1.85</ecNumber>
    </recommendedName>
</protein>
<evidence type="ECO:0000256" key="3">
    <source>
        <dbReference type="ARBA" id="ARBA00012533"/>
    </source>
</evidence>
<evidence type="ECO:0000256" key="6">
    <source>
        <dbReference type="ARBA" id="ARBA00022679"/>
    </source>
</evidence>
<dbReference type="EMBL" id="WHVB01000008">
    <property type="protein sequence ID" value="KAF8480466.1"/>
    <property type="molecule type" value="Genomic_DNA"/>
</dbReference>
<dbReference type="PANTHER" id="PTHR14614:SF39">
    <property type="entry name" value="HISTIDINE PROTEIN METHYLTRANSFERASE 1 HOMOLOG"/>
    <property type="match status" value="1"/>
</dbReference>
<feature type="region of interest" description="Disordered" evidence="10">
    <location>
        <begin position="253"/>
        <end position="285"/>
    </location>
</feature>
<evidence type="ECO:0000313" key="11">
    <source>
        <dbReference type="EMBL" id="KAF8480466.1"/>
    </source>
</evidence>
<dbReference type="GO" id="GO:0018064">
    <property type="term" value="F:protein-L-histidine N-tele-methyltransferase activity"/>
    <property type="evidence" value="ECO:0007669"/>
    <property type="project" value="UniProtKB-EC"/>
</dbReference>
<dbReference type="Proteomes" id="UP000759537">
    <property type="component" value="Unassembled WGS sequence"/>
</dbReference>
<keyword evidence="4" id="KW-0963">Cytoplasm</keyword>
<sequence length="423" mass="45206">MSAFTFDFDLEDDLDESFDATPPQESTAVPSIDKTLVSEGAPGGTIPAEEITLSSLLSALPEAFSYSPLTLPTPTTTTGGGGHTLARRDLFDVRFQLSLGERDETQAAVGAFVDAPADLVPGTYEGGLKTWECALDLAAYLDRDVLGAHAGAAAGRRVRGSRVLELGCGTAVPTLLLLDRLFAYLASEPGAATGSPSSGDSDAESRSAESVQETHIHLQDYNRSVLELVTFPNILLAWYMSPLAAEYHISATDSDSDLDNNEDDSEEGKEIARGRRAAHGRSKPGGLTVTQELLDAFTASLDAHKVRLCFFAGSWESLRETLPHQGKPPYDIVLASETIYRTEALDAFLGVLRTATTTPPAASLGDREVARPPLCLVAAKVLYFGVGGGVQGFVRAVEGEHGAVRTVWEHREGVGRVIMRVEW</sequence>
<dbReference type="AlphaFoldDB" id="A0A9P5T9U4"/>
<organism evidence="11 12">
    <name type="scientific">Russula ochroleuca</name>
    <dbReference type="NCBI Taxonomy" id="152965"/>
    <lineage>
        <taxon>Eukaryota</taxon>
        <taxon>Fungi</taxon>
        <taxon>Dikarya</taxon>
        <taxon>Basidiomycota</taxon>
        <taxon>Agaricomycotina</taxon>
        <taxon>Agaricomycetes</taxon>
        <taxon>Russulales</taxon>
        <taxon>Russulaceae</taxon>
        <taxon>Russula</taxon>
    </lineage>
</organism>
<dbReference type="OrthoDB" id="1723750at2759"/>
<feature type="region of interest" description="Disordered" evidence="10">
    <location>
        <begin position="191"/>
        <end position="211"/>
    </location>
</feature>
<evidence type="ECO:0000256" key="2">
    <source>
        <dbReference type="ARBA" id="ARBA00004496"/>
    </source>
</evidence>
<evidence type="ECO:0000256" key="4">
    <source>
        <dbReference type="ARBA" id="ARBA00022490"/>
    </source>
</evidence>
<evidence type="ECO:0000313" key="12">
    <source>
        <dbReference type="Proteomes" id="UP000759537"/>
    </source>
</evidence>
<dbReference type="PANTHER" id="PTHR14614">
    <property type="entry name" value="HEPATOCELLULAR CARCINOMA-ASSOCIATED ANTIGEN"/>
    <property type="match status" value="1"/>
</dbReference>
<evidence type="ECO:0000256" key="8">
    <source>
        <dbReference type="ARBA" id="ARBA00023242"/>
    </source>
</evidence>
<keyword evidence="8" id="KW-0539">Nucleus</keyword>
<keyword evidence="6" id="KW-0808">Transferase</keyword>
<dbReference type="Gene3D" id="3.40.50.150">
    <property type="entry name" value="Vaccinia Virus protein VP39"/>
    <property type="match status" value="1"/>
</dbReference>
<evidence type="ECO:0000256" key="7">
    <source>
        <dbReference type="ARBA" id="ARBA00022691"/>
    </source>
</evidence>
<feature type="compositionally biased region" description="Acidic residues" evidence="10">
    <location>
        <begin position="254"/>
        <end position="267"/>
    </location>
</feature>
<evidence type="ECO:0000256" key="10">
    <source>
        <dbReference type="SAM" id="MobiDB-lite"/>
    </source>
</evidence>
<proteinExistence type="inferred from homology"/>
<dbReference type="EC" id="2.1.1.85" evidence="3"/>
<reference evidence="11" key="1">
    <citation type="submission" date="2019-10" db="EMBL/GenBank/DDBJ databases">
        <authorList>
            <consortium name="DOE Joint Genome Institute"/>
            <person name="Kuo A."/>
            <person name="Miyauchi S."/>
            <person name="Kiss E."/>
            <person name="Drula E."/>
            <person name="Kohler A."/>
            <person name="Sanchez-Garcia M."/>
            <person name="Andreopoulos B."/>
            <person name="Barry K.W."/>
            <person name="Bonito G."/>
            <person name="Buee M."/>
            <person name="Carver A."/>
            <person name="Chen C."/>
            <person name="Cichocki N."/>
            <person name="Clum A."/>
            <person name="Culley D."/>
            <person name="Crous P.W."/>
            <person name="Fauchery L."/>
            <person name="Girlanda M."/>
            <person name="Hayes R."/>
            <person name="Keri Z."/>
            <person name="LaButti K."/>
            <person name="Lipzen A."/>
            <person name="Lombard V."/>
            <person name="Magnuson J."/>
            <person name="Maillard F."/>
            <person name="Morin E."/>
            <person name="Murat C."/>
            <person name="Nolan M."/>
            <person name="Ohm R."/>
            <person name="Pangilinan J."/>
            <person name="Pereira M."/>
            <person name="Perotto S."/>
            <person name="Peter M."/>
            <person name="Riley R."/>
            <person name="Sitrit Y."/>
            <person name="Stielow B."/>
            <person name="Szollosi G."/>
            <person name="Zifcakova L."/>
            <person name="Stursova M."/>
            <person name="Spatafora J.W."/>
            <person name="Tedersoo L."/>
            <person name="Vaario L.-M."/>
            <person name="Yamada A."/>
            <person name="Yan M."/>
            <person name="Wang P."/>
            <person name="Xu J."/>
            <person name="Bruns T."/>
            <person name="Baldrian P."/>
            <person name="Vilgalys R."/>
            <person name="Henrissat B."/>
            <person name="Grigoriev I.V."/>
            <person name="Hibbett D."/>
            <person name="Nagy L.G."/>
            <person name="Martin F.M."/>
        </authorList>
    </citation>
    <scope>NUCLEOTIDE SEQUENCE</scope>
    <source>
        <strain evidence="11">Prilba</strain>
    </source>
</reference>
<dbReference type="InterPro" id="IPR019410">
    <property type="entry name" value="Methyltransf_16"/>
</dbReference>
<comment type="similarity">
    <text evidence="9">Belongs to the methyltransferase superfamily. METTL18 family.</text>
</comment>
<dbReference type="InterPro" id="IPR029063">
    <property type="entry name" value="SAM-dependent_MTases_sf"/>
</dbReference>
<evidence type="ECO:0000256" key="1">
    <source>
        <dbReference type="ARBA" id="ARBA00004123"/>
    </source>
</evidence>
<gene>
    <name evidence="11" type="ORF">DFH94DRAFT_853715</name>
</gene>
<comment type="caution">
    <text evidence="11">The sequence shown here is derived from an EMBL/GenBank/DDBJ whole genome shotgun (WGS) entry which is preliminary data.</text>
</comment>
<reference evidence="11" key="2">
    <citation type="journal article" date="2020" name="Nat. Commun.">
        <title>Large-scale genome sequencing of mycorrhizal fungi provides insights into the early evolution of symbiotic traits.</title>
        <authorList>
            <person name="Miyauchi S."/>
            <person name="Kiss E."/>
            <person name="Kuo A."/>
            <person name="Drula E."/>
            <person name="Kohler A."/>
            <person name="Sanchez-Garcia M."/>
            <person name="Morin E."/>
            <person name="Andreopoulos B."/>
            <person name="Barry K.W."/>
            <person name="Bonito G."/>
            <person name="Buee M."/>
            <person name="Carver A."/>
            <person name="Chen C."/>
            <person name="Cichocki N."/>
            <person name="Clum A."/>
            <person name="Culley D."/>
            <person name="Crous P.W."/>
            <person name="Fauchery L."/>
            <person name="Girlanda M."/>
            <person name="Hayes R.D."/>
            <person name="Keri Z."/>
            <person name="LaButti K."/>
            <person name="Lipzen A."/>
            <person name="Lombard V."/>
            <person name="Magnuson J."/>
            <person name="Maillard F."/>
            <person name="Murat C."/>
            <person name="Nolan M."/>
            <person name="Ohm R.A."/>
            <person name="Pangilinan J."/>
            <person name="Pereira M.F."/>
            <person name="Perotto S."/>
            <person name="Peter M."/>
            <person name="Pfister S."/>
            <person name="Riley R."/>
            <person name="Sitrit Y."/>
            <person name="Stielow J.B."/>
            <person name="Szollosi G."/>
            <person name="Zifcakova L."/>
            <person name="Stursova M."/>
            <person name="Spatafora J.W."/>
            <person name="Tedersoo L."/>
            <person name="Vaario L.M."/>
            <person name="Yamada A."/>
            <person name="Yan M."/>
            <person name="Wang P."/>
            <person name="Xu J."/>
            <person name="Bruns T."/>
            <person name="Baldrian P."/>
            <person name="Vilgalys R."/>
            <person name="Dunand C."/>
            <person name="Henrissat B."/>
            <person name="Grigoriev I.V."/>
            <person name="Hibbett D."/>
            <person name="Nagy L.G."/>
            <person name="Martin F.M."/>
        </authorList>
    </citation>
    <scope>NUCLEOTIDE SEQUENCE</scope>
    <source>
        <strain evidence="11">Prilba</strain>
    </source>
</reference>
<dbReference type="GO" id="GO:0032259">
    <property type="term" value="P:methylation"/>
    <property type="evidence" value="ECO:0007669"/>
    <property type="project" value="UniProtKB-KW"/>
</dbReference>
<accession>A0A9P5T9U4</accession>
<keyword evidence="5" id="KW-0489">Methyltransferase</keyword>
<dbReference type="GO" id="GO:0005634">
    <property type="term" value="C:nucleus"/>
    <property type="evidence" value="ECO:0007669"/>
    <property type="project" value="UniProtKB-SubCell"/>
</dbReference>
<dbReference type="GO" id="GO:0005737">
    <property type="term" value="C:cytoplasm"/>
    <property type="evidence" value="ECO:0007669"/>
    <property type="project" value="UniProtKB-SubCell"/>
</dbReference>
<name>A0A9P5T9U4_9AGAM</name>
<evidence type="ECO:0000256" key="9">
    <source>
        <dbReference type="ARBA" id="ARBA00038126"/>
    </source>
</evidence>
<comment type="subcellular location">
    <subcellularLocation>
        <location evidence="2">Cytoplasm</location>
    </subcellularLocation>
    <subcellularLocation>
        <location evidence="1">Nucleus</location>
    </subcellularLocation>
</comment>
<evidence type="ECO:0000256" key="5">
    <source>
        <dbReference type="ARBA" id="ARBA00022603"/>
    </source>
</evidence>